<dbReference type="Pfam" id="PF01609">
    <property type="entry name" value="DDE_Tnp_1"/>
    <property type="match status" value="1"/>
</dbReference>
<dbReference type="RefSeq" id="WP_376810884.1">
    <property type="nucleotide sequence ID" value="NZ_JBHTAC010000104.1"/>
</dbReference>
<dbReference type="Proteomes" id="UP001596392">
    <property type="component" value="Unassembled WGS sequence"/>
</dbReference>
<keyword evidence="5" id="KW-1185">Reference proteome</keyword>
<dbReference type="PANTHER" id="PTHR37529">
    <property type="entry name" value="TRANSPOSASE INSG FOR INSERTION SEQUENCE ELEMENT IS4-RELATED"/>
    <property type="match status" value="1"/>
</dbReference>
<name>A0ABW2H7F9_9ACTN</name>
<feature type="compositionally biased region" description="Polar residues" evidence="1">
    <location>
        <begin position="465"/>
        <end position="480"/>
    </location>
</feature>
<dbReference type="PANTHER" id="PTHR37529:SF1">
    <property type="entry name" value="TRANSPOSASE INSG FOR INSERTION SEQUENCE ELEMENT IS4-RELATED"/>
    <property type="match status" value="1"/>
</dbReference>
<evidence type="ECO:0000313" key="4">
    <source>
        <dbReference type="EMBL" id="MFC7248222.1"/>
    </source>
</evidence>
<evidence type="ECO:0000313" key="5">
    <source>
        <dbReference type="Proteomes" id="UP001596392"/>
    </source>
</evidence>
<organism evidence="4 5">
    <name type="scientific">Catellatospora aurea</name>
    <dbReference type="NCBI Taxonomy" id="1337874"/>
    <lineage>
        <taxon>Bacteria</taxon>
        <taxon>Bacillati</taxon>
        <taxon>Actinomycetota</taxon>
        <taxon>Actinomycetes</taxon>
        <taxon>Micromonosporales</taxon>
        <taxon>Micromonosporaceae</taxon>
        <taxon>Catellatospora</taxon>
    </lineage>
</organism>
<dbReference type="InterPro" id="IPR012337">
    <property type="entry name" value="RNaseH-like_sf"/>
</dbReference>
<protein>
    <submittedName>
        <fullName evidence="4">IS4 family transposase</fullName>
    </submittedName>
</protein>
<feature type="compositionally biased region" description="Basic residues" evidence="1">
    <location>
        <begin position="433"/>
        <end position="444"/>
    </location>
</feature>
<gene>
    <name evidence="4" type="ORF">ACFQO7_37680</name>
</gene>
<dbReference type="InterPro" id="IPR024473">
    <property type="entry name" value="Transposases_IS4_N"/>
</dbReference>
<dbReference type="InterPro" id="IPR047952">
    <property type="entry name" value="Transpos_IS4"/>
</dbReference>
<evidence type="ECO:0000256" key="1">
    <source>
        <dbReference type="SAM" id="MobiDB-lite"/>
    </source>
</evidence>
<dbReference type="EMBL" id="JBHTAC010000104">
    <property type="protein sequence ID" value="MFC7248222.1"/>
    <property type="molecule type" value="Genomic_DNA"/>
</dbReference>
<reference evidence="5" key="1">
    <citation type="journal article" date="2019" name="Int. J. Syst. Evol. Microbiol.">
        <title>The Global Catalogue of Microorganisms (GCM) 10K type strain sequencing project: providing services to taxonomists for standard genome sequencing and annotation.</title>
        <authorList>
            <consortium name="The Broad Institute Genomics Platform"/>
            <consortium name="The Broad Institute Genome Sequencing Center for Infectious Disease"/>
            <person name="Wu L."/>
            <person name="Ma J."/>
        </authorList>
    </citation>
    <scope>NUCLEOTIDE SEQUENCE [LARGE SCALE GENOMIC DNA]</scope>
    <source>
        <strain evidence="5">CGMCC 1.9106</strain>
    </source>
</reference>
<evidence type="ECO:0000259" key="2">
    <source>
        <dbReference type="Pfam" id="PF01609"/>
    </source>
</evidence>
<dbReference type="SUPFAM" id="SSF53098">
    <property type="entry name" value="Ribonuclease H-like"/>
    <property type="match status" value="1"/>
</dbReference>
<feature type="domain" description="Transposase IS4-like" evidence="2">
    <location>
        <begin position="126"/>
        <end position="375"/>
    </location>
</feature>
<dbReference type="Gene3D" id="3.90.350.10">
    <property type="entry name" value="Transposase Inhibitor Protein From Tn5, Chain A, domain 1"/>
    <property type="match status" value="1"/>
</dbReference>
<dbReference type="NCBIfam" id="NF033592">
    <property type="entry name" value="transpos_IS4_1"/>
    <property type="match status" value="1"/>
</dbReference>
<dbReference type="Pfam" id="PF13006">
    <property type="entry name" value="Nterm_IS4"/>
    <property type="match status" value="1"/>
</dbReference>
<sequence>MTVPGGVCLPGDLGRVGLGLLADVVPAALVDEVLAQTGRCQVRVRRLPARVVVYFVLALTLWSTLSYRQVWRQLTGHLPGLGRAVSRSALSQARRRLGPQPLRGLFDRVRGPRGVVGQPGVFFAGLRVVAWDGTTFAVADSQANAAVFTRGSGGQDKPGGYPYARVLVLAECGTHAVIDARVGGNGVGEQELARQMLGSLGEGMLLLADRNFLSYDLWNKTRAAGAHLLWRVKANRVPKPTGGGVLADGSWLAVLPDPVAAQKRRDQARRKRFAGHDFGPPEGVPVRVVQYTVTVHTTGDDGQPEQRTETIVLVTSLLDPADAGAPALAELYQQRWESENGYRELKVFQRGAGVVLRSHDPQGVEQELWAYLITYQAMRGLLTDAAEQAAVDGDELSFTAVINVVRRKISTGPDLPRARQAALDEIIDERSGPRRPRTSPRTVKRPVSPYPSAKRRPGQKVTHPATCTVQINQPKLPTRA</sequence>
<feature type="domain" description="Transposase IS4 N-terminal" evidence="3">
    <location>
        <begin position="17"/>
        <end position="107"/>
    </location>
</feature>
<evidence type="ECO:0000259" key="3">
    <source>
        <dbReference type="Pfam" id="PF13006"/>
    </source>
</evidence>
<dbReference type="InterPro" id="IPR002559">
    <property type="entry name" value="Transposase_11"/>
</dbReference>
<accession>A0ABW2H7F9</accession>
<proteinExistence type="predicted"/>
<comment type="caution">
    <text evidence="4">The sequence shown here is derived from an EMBL/GenBank/DDBJ whole genome shotgun (WGS) entry which is preliminary data.</text>
</comment>
<feature type="region of interest" description="Disordered" evidence="1">
    <location>
        <begin position="427"/>
        <end position="480"/>
    </location>
</feature>